<dbReference type="Gene3D" id="3.40.50.12390">
    <property type="match status" value="2"/>
</dbReference>
<dbReference type="PANTHER" id="PTHR12341:SF7">
    <property type="entry name" value="5'-3' EXORIBONUCLEASE 1"/>
    <property type="match status" value="1"/>
</dbReference>
<comment type="caution">
    <text evidence="13">The sequence shown here is derived from an EMBL/GenBank/DDBJ whole genome shotgun (WGS) entry which is preliminary data.</text>
</comment>
<dbReference type="FunFam" id="1.25.40.1050:FF:000002">
    <property type="entry name" value="5'-3' exoribonuclease"/>
    <property type="match status" value="1"/>
</dbReference>
<evidence type="ECO:0000256" key="7">
    <source>
        <dbReference type="SAM" id="MobiDB-lite"/>
    </source>
</evidence>
<dbReference type="InterPro" id="IPR047008">
    <property type="entry name" value="XRN1_SH3_sf"/>
</dbReference>
<evidence type="ECO:0000259" key="10">
    <source>
        <dbReference type="Pfam" id="PF18129"/>
    </source>
</evidence>
<feature type="domain" description="Xrn1 N-terminal" evidence="8">
    <location>
        <begin position="1"/>
        <end position="227"/>
    </location>
</feature>
<dbReference type="GO" id="GO:0004534">
    <property type="term" value="F:5'-3' RNA exonuclease activity"/>
    <property type="evidence" value="ECO:0007669"/>
    <property type="project" value="TreeGrafter"/>
</dbReference>
<comment type="function">
    <text evidence="6">Multifunctional protein that exhibits several independent functions at different levels of the cellular processes. 5'-3' exonuclease component of the nonsense-mediated mRNA decay (NMD) which is a highly conserved mRNA degradation pathway, an RNA surveillance system whose role is to identify and rid cells of mRNA with premature termination codons and thus prevents accumulation of potentially harmful truncated proteins.</text>
</comment>
<evidence type="ECO:0000256" key="4">
    <source>
        <dbReference type="ARBA" id="ARBA00022801"/>
    </source>
</evidence>
<dbReference type="InterPro" id="IPR047007">
    <property type="entry name" value="XRN1_D1_sf"/>
</dbReference>
<accession>A0A1J8RIQ8</accession>
<evidence type="ECO:0000259" key="11">
    <source>
        <dbReference type="Pfam" id="PF18332"/>
    </source>
</evidence>
<comment type="similarity">
    <text evidence="1">Belongs to the 5'-3' exonuclease family. XRN2/RAT1 subfamily.</text>
</comment>
<dbReference type="Pfam" id="PF18129">
    <property type="entry name" value="SH3_12"/>
    <property type="match status" value="1"/>
</dbReference>
<feature type="domain" description="5'-3' exoribonuclease 1 D1" evidence="11">
    <location>
        <begin position="744"/>
        <end position="935"/>
    </location>
</feature>
<dbReference type="InterPro" id="IPR027073">
    <property type="entry name" value="5_3_exoribonuclease"/>
</dbReference>
<evidence type="ECO:0000256" key="1">
    <source>
        <dbReference type="ARBA" id="ARBA00006994"/>
    </source>
</evidence>
<dbReference type="Proteomes" id="UP000183567">
    <property type="component" value="Unassembled WGS sequence"/>
</dbReference>
<dbReference type="InterPro" id="IPR041106">
    <property type="entry name" value="XRN1_D2_D3"/>
</dbReference>
<keyword evidence="6" id="KW-0963">Cytoplasm</keyword>
<name>A0A1J8RIQ8_9AGAM</name>
<evidence type="ECO:0000256" key="3">
    <source>
        <dbReference type="ARBA" id="ARBA00022722"/>
    </source>
</evidence>
<dbReference type="InterPro" id="IPR041412">
    <property type="entry name" value="Xrn1_helical"/>
</dbReference>
<dbReference type="Gene3D" id="1.25.40.1050">
    <property type="match status" value="1"/>
</dbReference>
<keyword evidence="3 6" id="KW-0540">Nuclease</keyword>
<dbReference type="InterPro" id="IPR040992">
    <property type="entry name" value="XRN1_D1"/>
</dbReference>
<dbReference type="Pfam" id="PF18332">
    <property type="entry name" value="XRN1_D1"/>
    <property type="match status" value="1"/>
</dbReference>
<evidence type="ECO:0000256" key="2">
    <source>
        <dbReference type="ARBA" id="ARBA00022664"/>
    </source>
</evidence>
<dbReference type="OrthoDB" id="372487at2759"/>
<keyword evidence="2" id="KW-0507">mRNA processing</keyword>
<dbReference type="GO" id="GO:0006397">
    <property type="term" value="P:mRNA processing"/>
    <property type="evidence" value="ECO:0007669"/>
    <property type="project" value="UniProtKB-KW"/>
</dbReference>
<dbReference type="Pfam" id="PF18334">
    <property type="entry name" value="XRN1_D2_D3"/>
    <property type="match status" value="1"/>
</dbReference>
<evidence type="ECO:0000259" key="8">
    <source>
        <dbReference type="Pfam" id="PF03159"/>
    </source>
</evidence>
<dbReference type="EC" id="3.1.13.-" evidence="6"/>
<dbReference type="GO" id="GO:0000184">
    <property type="term" value="P:nuclear-transcribed mRNA catabolic process, nonsense-mediated decay"/>
    <property type="evidence" value="ECO:0007669"/>
    <property type="project" value="UniProtKB-KW"/>
</dbReference>
<gene>
    <name evidence="13" type="ORF">AZE42_09702</name>
</gene>
<keyword evidence="14" id="KW-1185">Reference proteome</keyword>
<dbReference type="InterPro" id="IPR014722">
    <property type="entry name" value="Rib_uL2_dom2"/>
</dbReference>
<keyword evidence="5 6" id="KW-0269">Exonuclease</keyword>
<keyword evidence="6" id="KW-0694">RNA-binding</keyword>
<feature type="domain" description="5'-3' exoribonuclease 1 SH3-like" evidence="10">
    <location>
        <begin position="1182"/>
        <end position="1248"/>
    </location>
</feature>
<evidence type="ECO:0000259" key="12">
    <source>
        <dbReference type="Pfam" id="PF18334"/>
    </source>
</evidence>
<evidence type="ECO:0000256" key="6">
    <source>
        <dbReference type="PIRNR" id="PIRNR006743"/>
    </source>
</evidence>
<dbReference type="GO" id="GO:0005737">
    <property type="term" value="C:cytoplasm"/>
    <property type="evidence" value="ECO:0007669"/>
    <property type="project" value="UniProtKB-SubCell"/>
</dbReference>
<dbReference type="Gene3D" id="2.30.30.30">
    <property type="match status" value="1"/>
</dbReference>
<comment type="subcellular location">
    <subcellularLocation>
        <location evidence="6">Cytoplasm</location>
    </subcellularLocation>
</comment>
<dbReference type="PIRSF" id="PIRSF006743">
    <property type="entry name" value="Exonuclease_Xnr1"/>
    <property type="match status" value="1"/>
</dbReference>
<reference evidence="13 14" key="1">
    <citation type="submission" date="2016-03" db="EMBL/GenBank/DDBJ databases">
        <title>Comparative genomics of the ectomycorrhizal sister species Rhizopogon vinicolor and Rhizopogon vesiculosus (Basidiomycota: Boletales) reveals a divergence of the mating type B locus.</title>
        <authorList>
            <person name="Mujic A.B."/>
            <person name="Kuo A."/>
            <person name="Tritt A."/>
            <person name="Lipzen A."/>
            <person name="Chen C."/>
            <person name="Johnson J."/>
            <person name="Sharma A."/>
            <person name="Barry K."/>
            <person name="Grigoriev I.V."/>
            <person name="Spatafora J.W."/>
        </authorList>
    </citation>
    <scope>NUCLEOTIDE SEQUENCE [LARGE SCALE GENOMIC DNA]</scope>
    <source>
        <strain evidence="13 14">AM-OR11-056</strain>
    </source>
</reference>
<feature type="domain" description="Exoribonuclease Xrn1 D2/D3" evidence="12">
    <location>
        <begin position="939"/>
        <end position="1160"/>
    </location>
</feature>
<feature type="domain" description="Xrn1 helical" evidence="9">
    <location>
        <begin position="274"/>
        <end position="697"/>
    </location>
</feature>
<dbReference type="InterPro" id="IPR016494">
    <property type="entry name" value="5_3_exoribonuclease_1"/>
</dbReference>
<organism evidence="13 14">
    <name type="scientific">Rhizopogon vesiculosus</name>
    <dbReference type="NCBI Taxonomy" id="180088"/>
    <lineage>
        <taxon>Eukaryota</taxon>
        <taxon>Fungi</taxon>
        <taxon>Dikarya</taxon>
        <taxon>Basidiomycota</taxon>
        <taxon>Agaricomycotina</taxon>
        <taxon>Agaricomycetes</taxon>
        <taxon>Agaricomycetidae</taxon>
        <taxon>Boletales</taxon>
        <taxon>Suillineae</taxon>
        <taxon>Rhizopogonaceae</taxon>
        <taxon>Rhizopogon</taxon>
    </lineage>
</organism>
<dbReference type="EMBL" id="LVVM01000017">
    <property type="protein sequence ID" value="OJA21690.1"/>
    <property type="molecule type" value="Genomic_DNA"/>
</dbReference>
<evidence type="ECO:0000259" key="9">
    <source>
        <dbReference type="Pfam" id="PF17846"/>
    </source>
</evidence>
<keyword evidence="6" id="KW-0866">Nonsense-mediated mRNA decay</keyword>
<feature type="region of interest" description="Disordered" evidence="7">
    <location>
        <begin position="1257"/>
        <end position="1361"/>
    </location>
</feature>
<dbReference type="Pfam" id="PF03159">
    <property type="entry name" value="XRN_N"/>
    <property type="match status" value="1"/>
</dbReference>
<dbReference type="InterPro" id="IPR041385">
    <property type="entry name" value="SH3_12"/>
</dbReference>
<evidence type="ECO:0000313" key="13">
    <source>
        <dbReference type="EMBL" id="OJA21690.1"/>
    </source>
</evidence>
<dbReference type="InterPro" id="IPR004859">
    <property type="entry name" value="Xrn1_N"/>
</dbReference>
<dbReference type="Gene3D" id="2.30.30.750">
    <property type="match status" value="1"/>
</dbReference>
<dbReference type="GO" id="GO:0016075">
    <property type="term" value="P:rRNA catabolic process"/>
    <property type="evidence" value="ECO:0007669"/>
    <property type="project" value="TreeGrafter"/>
</dbReference>
<dbReference type="CDD" id="cd18673">
    <property type="entry name" value="PIN_XRN1-2-like"/>
    <property type="match status" value="1"/>
</dbReference>
<dbReference type="Gene3D" id="2.170.260.40">
    <property type="match status" value="1"/>
</dbReference>
<evidence type="ECO:0000313" key="14">
    <source>
        <dbReference type="Proteomes" id="UP000183567"/>
    </source>
</evidence>
<protein>
    <recommendedName>
        <fullName evidence="6">5'-3' exoribonuclease 1</fullName>
        <ecNumber evidence="6">3.1.13.-</ecNumber>
    </recommendedName>
</protein>
<dbReference type="PANTHER" id="PTHR12341">
    <property type="entry name" value="5'-&gt;3' EXORIBONUCLEASE"/>
    <property type="match status" value="1"/>
</dbReference>
<dbReference type="GO" id="GO:0003723">
    <property type="term" value="F:RNA binding"/>
    <property type="evidence" value="ECO:0007669"/>
    <property type="project" value="UniProtKB-KW"/>
</dbReference>
<dbReference type="STRING" id="180088.A0A1J8RIQ8"/>
<dbReference type="GO" id="GO:0005634">
    <property type="term" value="C:nucleus"/>
    <property type="evidence" value="ECO:0007669"/>
    <property type="project" value="TreeGrafter"/>
</dbReference>
<proteinExistence type="inferred from homology"/>
<evidence type="ECO:0000256" key="5">
    <source>
        <dbReference type="ARBA" id="ARBA00022839"/>
    </source>
</evidence>
<sequence length="1423" mass="161373">MGIPKFFRYISERYPLTSQLIEENKIPEFDNLYLDFNGIIHNCSHPNDEDAHFRMSEEQIYTAIFAYVDLLFGKIKPKKLFFMAVDGVAPRAKMNQQRSRRFRTAKEAREVREKAESKGEKLPAEKAFDSNCITPGTPFMARLSEQLRYFVNKKISEDSNWRGVQVVLSGHEVPGEGEHKIMEYIRLSRAQPDYNPNIRHCLYGLDADLIMLGLLSHDPHFCLLREEVKFGPASRKKSNNSLENLNFYLLHLSLMREYLDLEFRDIEQILPFDYNLERVIDDFILLAVFVGNDFLPNLPDLHIHENGLERLFDVYKKVLPSLDGYINEGGVINTKRLQVILDEMTIWEREIFQKEYADANWFKGKQTKHVQEMDLAQKRAKLVLTRPQRDIFDQVQRFVLQNRGRSSQHRAAALTMPNTFPARERKFISTLAEELHLSVSWDEYDEDDQNLVTWRLPGVLEEPLVESDIEQVNGDASSDDEWKDMDEEDDESRAAVDRVLKKFDKAPVMDDDAGGGFDARYEQSIDDKMAEWKRGYYKGKLEISYDRPEEMHDLIYRYVEGLQWVMHYYYSGIASWGWFYNYHYAPRISDLRGVGDMSFAFELGKPFHPFEQLMGVLPSASMDHIPQAYQDLMYDPNSPILDFYPLEFEQDLNGKKQEWEAIVKIPFIDEQRLLRAMASREHRLTPEERRRNGYGTSTRFFFNPGEPTVYPSSLPDFFPPLYRCTCKAEPFDLPTLDGLHLVPGLCEGVCLGAEALAGFPSLDTLPHTAQLGFHGVNVHGSQSRNKSMVVHIQNPHEHRKPEDIAKEMIDQRTFIGWPFLQEGLVVAVSDSLFKYEKLEVVPGTPPKVVSTPHFQQNLSHWKTKAERIESVYSKKCGVITGDVDVLVHVRPLKGLRRLESGALIKDHEGPEKEIEQAVQMVISEVASEDPRFLEKDAPPLSEEFPGGTNIFFLGEHAYGVAAQVSSTTDSALSVVLAFFPSDKMENDKFKAIVESRDSQPYLPSFKAASAIGISSRALSKITSSFMVLTSDHQKNNLGLSIKFEAKSLKVIDYSRKNARYWEFSEKAVDLIREYKNKFPEVFTILDQSGDDMARATDIFDGHADAQVKEVKSWLNSKGIRDLEPVTLFSDHLTKSAVKEIEEVADEINKNRSKAAIKKVIVKNIPRHAVLKPSHAIYRLQNQHFALGDRVTMVQDSGGVPLSVKGVVIGLNAKSMDVVWDVPFMSGSTLGDRCSQYRGSAVEFNSCLNLSNPQFIASTSPTSTYPPRPNVPFKPRFGPYPAIQPTQGHQAAAGFRPAHQGQRQAPVAIMSNPNRGRGGLVSHTARHPLNEQGGSSVNAQGGPPVNSRSAPRAGGTSREASASISQAEGMWLITLIIMDIPEVDEGSYRTTAGEEGVTKEEEDVVLSVDQSSLRELHVFLPTFL</sequence>
<dbReference type="FunFam" id="3.40.50.12390:FF:000002">
    <property type="entry name" value="5'-3' exoribonuclease 1"/>
    <property type="match status" value="1"/>
</dbReference>
<dbReference type="Pfam" id="PF17846">
    <property type="entry name" value="XRN_M"/>
    <property type="match status" value="1"/>
</dbReference>
<keyword evidence="4 6" id="KW-0378">Hydrolase</keyword>